<dbReference type="STRING" id="1451189.CFAL_06730"/>
<dbReference type="GO" id="GO:0005737">
    <property type="term" value="C:cytoplasm"/>
    <property type="evidence" value="ECO:0007669"/>
    <property type="project" value="UniProtKB-SubCell"/>
</dbReference>
<evidence type="ECO:0000256" key="6">
    <source>
        <dbReference type="ARBA" id="ARBA00022801"/>
    </source>
</evidence>
<feature type="active site" description="Proton acceptor" evidence="8 9">
    <location>
        <position position="62"/>
    </location>
</feature>
<keyword evidence="13" id="KW-1185">Reference proteome</keyword>
<dbReference type="PANTHER" id="PTHR11264">
    <property type="entry name" value="URACIL-DNA GLYCOSYLASE"/>
    <property type="match status" value="1"/>
</dbReference>
<name>A0A418Q702_9CORY</name>
<dbReference type="HAMAP" id="MF_00148">
    <property type="entry name" value="UDG"/>
    <property type="match status" value="1"/>
</dbReference>
<evidence type="ECO:0000256" key="2">
    <source>
        <dbReference type="ARBA" id="ARBA00002631"/>
    </source>
</evidence>
<keyword evidence="12" id="KW-0326">Glycosidase</keyword>
<accession>A0A418Q702</accession>
<proteinExistence type="inferred from homology"/>
<evidence type="ECO:0000256" key="5">
    <source>
        <dbReference type="ARBA" id="ARBA00022763"/>
    </source>
</evidence>
<protein>
    <recommendedName>
        <fullName evidence="4 8">Uracil-DNA glycosylase</fullName>
        <shortName evidence="8">UDG</shortName>
        <ecNumber evidence="4 8">3.2.2.27</ecNumber>
    </recommendedName>
</protein>
<evidence type="ECO:0000256" key="7">
    <source>
        <dbReference type="ARBA" id="ARBA00023204"/>
    </source>
</evidence>
<dbReference type="GO" id="GO:0097510">
    <property type="term" value="P:base-excision repair, AP site formation via deaminated base removal"/>
    <property type="evidence" value="ECO:0007669"/>
    <property type="project" value="TreeGrafter"/>
</dbReference>
<evidence type="ECO:0000313" key="13">
    <source>
        <dbReference type="Proteomes" id="UP000285278"/>
    </source>
</evidence>
<feature type="domain" description="Uracil-DNA glycosylase-like" evidence="11">
    <location>
        <begin position="47"/>
        <end position="206"/>
    </location>
</feature>
<evidence type="ECO:0000259" key="11">
    <source>
        <dbReference type="SMART" id="SM00986"/>
    </source>
</evidence>
<sequence length="220" mass="24078">MAAEDYLRPLHPDWNLPGVEEMLQDVEQRAAQGEHILPEQSRILRAFELPPSQVKVVIVGQDPYPTPGHSVGLAFSAELPPGVPLPKSLVNIYTEYSEDLGLPRPTSGDLTPWFRQGVLLLNRVLTVRAGAAGSHRNIGWEKITDAAIAQVAQNEQVAGILWGRTAQQFAPTIGAHRCVQSPHPSPLSAYRGFFGSRPFSRANQILAEQGADPVDWNLGR</sequence>
<dbReference type="NCBIfam" id="NF003592">
    <property type="entry name" value="PRK05254.1-5"/>
    <property type="match status" value="1"/>
</dbReference>
<organism evidence="12 13">
    <name type="scientific">Corynebacterium falsenii</name>
    <dbReference type="NCBI Taxonomy" id="108486"/>
    <lineage>
        <taxon>Bacteria</taxon>
        <taxon>Bacillati</taxon>
        <taxon>Actinomycetota</taxon>
        <taxon>Actinomycetes</taxon>
        <taxon>Mycobacteriales</taxon>
        <taxon>Corynebacteriaceae</taxon>
        <taxon>Corynebacterium</taxon>
    </lineage>
</organism>
<gene>
    <name evidence="8" type="primary">ung</name>
    <name evidence="12" type="ORF">D3M95_06280</name>
</gene>
<dbReference type="Pfam" id="PF03167">
    <property type="entry name" value="UDG"/>
    <property type="match status" value="1"/>
</dbReference>
<comment type="function">
    <text evidence="2 8 10">Excises uracil residues from the DNA which can arise as a result of misincorporation of dUMP residues by DNA polymerase or due to deamination of cytosine.</text>
</comment>
<dbReference type="SMART" id="SM00986">
    <property type="entry name" value="UDG"/>
    <property type="match status" value="1"/>
</dbReference>
<dbReference type="Gene3D" id="3.40.470.10">
    <property type="entry name" value="Uracil-DNA glycosylase-like domain"/>
    <property type="match status" value="1"/>
</dbReference>
<dbReference type="Proteomes" id="UP000285278">
    <property type="component" value="Unassembled WGS sequence"/>
</dbReference>
<dbReference type="SUPFAM" id="SSF52141">
    <property type="entry name" value="Uracil-DNA glycosylase-like"/>
    <property type="match status" value="1"/>
</dbReference>
<dbReference type="PROSITE" id="PS00130">
    <property type="entry name" value="U_DNA_GLYCOSYLASE"/>
    <property type="match status" value="1"/>
</dbReference>
<dbReference type="PANTHER" id="PTHR11264:SF0">
    <property type="entry name" value="URACIL-DNA GLYCOSYLASE"/>
    <property type="match status" value="1"/>
</dbReference>
<dbReference type="AlphaFoldDB" id="A0A418Q702"/>
<comment type="subcellular location">
    <subcellularLocation>
        <location evidence="8">Cytoplasm</location>
    </subcellularLocation>
</comment>
<evidence type="ECO:0000256" key="8">
    <source>
        <dbReference type="HAMAP-Rule" id="MF_00148"/>
    </source>
</evidence>
<dbReference type="NCBIfam" id="NF003588">
    <property type="entry name" value="PRK05254.1-1"/>
    <property type="match status" value="1"/>
</dbReference>
<evidence type="ECO:0000313" key="12">
    <source>
        <dbReference type="EMBL" id="RIX34906.1"/>
    </source>
</evidence>
<evidence type="ECO:0000256" key="9">
    <source>
        <dbReference type="PROSITE-ProRule" id="PRU10072"/>
    </source>
</evidence>
<reference evidence="12 13" key="1">
    <citation type="submission" date="2018-09" db="EMBL/GenBank/DDBJ databases">
        <title>Optimization and identification of Corynebacterium falsenii FN1-14 from fish paste.</title>
        <authorList>
            <person name="Daroonpunt R."/>
            <person name="Tanasupawat S."/>
        </authorList>
    </citation>
    <scope>NUCLEOTIDE SEQUENCE [LARGE SCALE GENOMIC DNA]</scope>
    <source>
        <strain evidence="12 13">FN1-14</strain>
    </source>
</reference>
<dbReference type="EC" id="3.2.2.27" evidence="4 8"/>
<dbReference type="EMBL" id="QXJK01000005">
    <property type="protein sequence ID" value="RIX34906.1"/>
    <property type="molecule type" value="Genomic_DNA"/>
</dbReference>
<keyword evidence="8" id="KW-0963">Cytoplasm</keyword>
<dbReference type="NCBIfam" id="TIGR00628">
    <property type="entry name" value="ung"/>
    <property type="match status" value="1"/>
</dbReference>
<dbReference type="CDD" id="cd10027">
    <property type="entry name" value="UDG-F1-like"/>
    <property type="match status" value="1"/>
</dbReference>
<comment type="catalytic activity">
    <reaction evidence="1 8 10">
        <text>Hydrolyzes single-stranded DNA or mismatched double-stranded DNA and polynucleotides, releasing free uracil.</text>
        <dbReference type="EC" id="3.2.2.27"/>
    </reaction>
</comment>
<comment type="similarity">
    <text evidence="3 8 10">Belongs to the uracil-DNA glycosylase (UDG) superfamily. UNG family.</text>
</comment>
<dbReference type="InterPro" id="IPR018085">
    <property type="entry name" value="Ura-DNA_Glyclase_AS"/>
</dbReference>
<dbReference type="SMART" id="SM00987">
    <property type="entry name" value="UreE_C"/>
    <property type="match status" value="1"/>
</dbReference>
<keyword evidence="7 8" id="KW-0234">DNA repair</keyword>
<comment type="caution">
    <text evidence="12">The sequence shown here is derived from an EMBL/GenBank/DDBJ whole genome shotgun (WGS) entry which is preliminary data.</text>
</comment>
<dbReference type="OrthoDB" id="9804372at2"/>
<dbReference type="RefSeq" id="WP_025402932.1">
    <property type="nucleotide sequence ID" value="NZ_CBCRUA010000004.1"/>
</dbReference>
<dbReference type="InterPro" id="IPR002043">
    <property type="entry name" value="UDG_fam1"/>
</dbReference>
<keyword evidence="5 8" id="KW-0227">DNA damage</keyword>
<evidence type="ECO:0000256" key="10">
    <source>
        <dbReference type="RuleBase" id="RU003780"/>
    </source>
</evidence>
<keyword evidence="6 8" id="KW-0378">Hydrolase</keyword>
<evidence type="ECO:0000256" key="1">
    <source>
        <dbReference type="ARBA" id="ARBA00001400"/>
    </source>
</evidence>
<evidence type="ECO:0000256" key="4">
    <source>
        <dbReference type="ARBA" id="ARBA00012030"/>
    </source>
</evidence>
<dbReference type="InterPro" id="IPR005122">
    <property type="entry name" value="Uracil-DNA_glycosylase-like"/>
</dbReference>
<dbReference type="InterPro" id="IPR036895">
    <property type="entry name" value="Uracil-DNA_glycosylase-like_sf"/>
</dbReference>
<evidence type="ECO:0000256" key="3">
    <source>
        <dbReference type="ARBA" id="ARBA00008184"/>
    </source>
</evidence>
<dbReference type="GO" id="GO:0004844">
    <property type="term" value="F:uracil DNA N-glycosylase activity"/>
    <property type="evidence" value="ECO:0007669"/>
    <property type="project" value="UniProtKB-UniRule"/>
</dbReference>